<dbReference type="InterPro" id="IPR013525">
    <property type="entry name" value="ABC2_TM"/>
</dbReference>
<feature type="transmembrane region" description="Helical" evidence="11">
    <location>
        <begin position="753"/>
        <end position="771"/>
    </location>
</feature>
<evidence type="ECO:0000256" key="7">
    <source>
        <dbReference type="ARBA" id="ARBA00022840"/>
    </source>
</evidence>
<evidence type="ECO:0000256" key="5">
    <source>
        <dbReference type="ARBA" id="ARBA00022737"/>
    </source>
</evidence>
<protein>
    <recommendedName>
        <fullName evidence="12">ABC transporter domain-containing protein</fullName>
    </recommendedName>
</protein>
<feature type="transmembrane region" description="Helical" evidence="11">
    <location>
        <begin position="864"/>
        <end position="891"/>
    </location>
</feature>
<dbReference type="SUPFAM" id="SSF52540">
    <property type="entry name" value="P-loop containing nucleoside triphosphate hydrolases"/>
    <property type="match status" value="2"/>
</dbReference>
<keyword evidence="4 11" id="KW-0812">Transmembrane</keyword>
<feature type="region of interest" description="Disordered" evidence="10">
    <location>
        <begin position="902"/>
        <end position="922"/>
    </location>
</feature>
<sequence>MSRNMGYDWCHRRATTATLDGVIGGGGDGVTNGETFGGGRSSGVALKPPVDIFQTAKIITLLILIMAASNGSEFFELDVLDDGESSFGRPSNAELVAQDEEELRWAAIERLPSQQRNNFALLRRTPSRSDGGEECTDTVDVRKLDRLNRELVVTRALATNAQDNFKLLSGIKERLDRVGLEIPKVEVRFENLQITANVQIGSRALPTLVNYSRDMVEHLLTKLRIFRPKRHALTIMNDISGVVKPGRMTLLLGPPGSGKSTLLLALAGKLDSSLKKSGTITYNGHKLDDFFVQRTSAYISQTDNHIAELTVRETLDFAARCQGSSEGFSGYMKDLTRLEQERNIRPRPEIDAYMKASSVGGKKHSVSTDYILKVLGLDVCSDTLVGNDMLRGVSGGQKKRVTTGLSLSLSLSLSHEILYVYLHVHMLFVFLVHSQYLISNFHARMLFMYNEREMVVGPKKTLFMDEISTGLDSSTTYQIVNCIRNFVHVMEGTVLMALLQPAPETFDLFDDLILLSEGYLVYQGPRAEVLEFFQSLGFRLPPRKSIADFLQEVTSRKDQAQYWGNHSTPYEFVPVSKIAEEFRNSKYGWDLKSFLSVPYDKSKNHPSALPNKKYAVPKWELFKACFTRELLLMNRHRFLYIFKTFQVAFVGIVTCTMFLRTRLHPTDVTNGELYLSCLFFGLVHMMFNGFSELPLMIFRLPVFYKQRDNLFHPAWAWSVPSFILRVPYSVIEAVVWSCVVYYTVGFAPGAGRFFRFMFILFSVHQMALGLFRTMASIARDMIIANTFGSAALLIIFLLGGFIIPKDMIKPWWVWAFWISPLSYGQRSIAVNEFTASRWMERPTVGNTPLGNMILRLHSLPSDGYWYWLGVGALLAYALFFNITVTMALAFLNPIRKSQTIVPPDDDRENSAINGQTEKCKSNDGTKKRGMILPFQPLAMTFHNVNYYVDMPKVSVLQATWFHNNSIFLNVSLGFQEMSSQGIPETRLQLLSNVSGVFSPGVLTALMGSSGAGKTTLMDVLAGRKTSGYIEGDIRISGYPKEHKTFARISGYVEQSDIHSPQVTVIESLWFSSFLRLPNEVNERQRQEFIEEVMQLVELDSLRHALVGLPGSSGLSTEQRKRLTIAVELVANPSIIFMDEPTSGLDARAAAIVMRTVRNTVDTGRTVVCTIHQPSIEIFEAFDELLLMKRGGRVIYGGKLGEKSQTMINYFQGISGVSPIPDGYNPATWMLEISTPAVESKIHEDFSVIYRNSQQYRDVEDSIQSLSIPPENSEPLKFTSTYSKDAVSQFRICLWKQNLVYWRSPSYNAVRLFFTTLSAVIIGTIFWDVGSKRDSTQNLFVVLGSLYASIIFLGVNNASSVQPVISIERTVFYREKAAGMYSPFPFAFAQGLVEIPYILVQTIVYGIITYFMINFDRTAGKFFLYLLFMFLTFTYFTFYGMMVVGLTPTQNLAAVVSSACYSLWNLLSGFLVPKPSIPGWWIWFYYVCPIAWTLRGIITSQLGDVETTIVGPGFQGTVKEFINVRFGYGPGMLGVTVAALFAFSLLFFGVFAVSVKVLNFQRR</sequence>
<dbReference type="PANTHER" id="PTHR48040:SF13">
    <property type="entry name" value="ABC TRANSPORTER G FAMILY MEMBER 31"/>
    <property type="match status" value="1"/>
</dbReference>
<evidence type="ECO:0000256" key="4">
    <source>
        <dbReference type="ARBA" id="ARBA00022692"/>
    </source>
</evidence>
<feature type="transmembrane region" description="Helical" evidence="11">
    <location>
        <begin position="679"/>
        <end position="702"/>
    </location>
</feature>
<feature type="transmembrane region" description="Helical" evidence="11">
    <location>
        <begin position="1308"/>
        <end position="1326"/>
    </location>
</feature>
<dbReference type="Pfam" id="PF01061">
    <property type="entry name" value="ABC2_membrane"/>
    <property type="match status" value="2"/>
</dbReference>
<dbReference type="InterPro" id="IPR034003">
    <property type="entry name" value="ABCG_PDR_2"/>
</dbReference>
<dbReference type="EMBL" id="WHWC01000013">
    <property type="protein sequence ID" value="KAG8371495.1"/>
    <property type="molecule type" value="Genomic_DNA"/>
</dbReference>
<evidence type="ECO:0000256" key="9">
    <source>
        <dbReference type="ARBA" id="ARBA00023136"/>
    </source>
</evidence>
<dbReference type="Gene3D" id="3.40.50.300">
    <property type="entry name" value="P-loop containing nucleotide triphosphate hydrolases"/>
    <property type="match status" value="2"/>
</dbReference>
<keyword evidence="8 11" id="KW-1133">Transmembrane helix</keyword>
<dbReference type="CDD" id="cd03232">
    <property type="entry name" value="ABCG_PDR_domain2"/>
    <property type="match status" value="1"/>
</dbReference>
<dbReference type="InterPro" id="IPR027417">
    <property type="entry name" value="P-loop_NTPase"/>
</dbReference>
<feature type="transmembrane region" description="Helical" evidence="11">
    <location>
        <begin position="1532"/>
        <end position="1557"/>
    </location>
</feature>
<evidence type="ECO:0000313" key="13">
    <source>
        <dbReference type="EMBL" id="KAG8371495.1"/>
    </source>
</evidence>
<evidence type="ECO:0000256" key="1">
    <source>
        <dbReference type="ARBA" id="ARBA00004141"/>
    </source>
</evidence>
<evidence type="ECO:0000256" key="2">
    <source>
        <dbReference type="ARBA" id="ARBA00006012"/>
    </source>
</evidence>
<feature type="transmembrane region" description="Helical" evidence="11">
    <location>
        <begin position="1338"/>
        <end position="1358"/>
    </location>
</feature>
<evidence type="ECO:0000256" key="10">
    <source>
        <dbReference type="SAM" id="MobiDB-lite"/>
    </source>
</evidence>
<accession>A0AAV6WRI9</accession>
<feature type="transmembrane region" description="Helical" evidence="11">
    <location>
        <begin position="1479"/>
        <end position="1497"/>
    </location>
</feature>
<organism evidence="13 14">
    <name type="scientific">Buddleja alternifolia</name>
    <dbReference type="NCBI Taxonomy" id="168488"/>
    <lineage>
        <taxon>Eukaryota</taxon>
        <taxon>Viridiplantae</taxon>
        <taxon>Streptophyta</taxon>
        <taxon>Embryophyta</taxon>
        <taxon>Tracheophyta</taxon>
        <taxon>Spermatophyta</taxon>
        <taxon>Magnoliopsida</taxon>
        <taxon>eudicotyledons</taxon>
        <taxon>Gunneridae</taxon>
        <taxon>Pentapetalae</taxon>
        <taxon>asterids</taxon>
        <taxon>lamiids</taxon>
        <taxon>Lamiales</taxon>
        <taxon>Scrophulariaceae</taxon>
        <taxon>Buddlejeae</taxon>
        <taxon>Buddleja</taxon>
    </lineage>
</organism>
<comment type="subcellular location">
    <subcellularLocation>
        <location evidence="1">Membrane</location>
        <topology evidence="1">Multi-pass membrane protein</topology>
    </subcellularLocation>
</comment>
<feature type="transmembrane region" description="Helical" evidence="11">
    <location>
        <begin position="722"/>
        <end position="747"/>
    </location>
</feature>
<feature type="transmembrane region" description="Helical" evidence="11">
    <location>
        <begin position="418"/>
        <end position="438"/>
    </location>
</feature>
<keyword evidence="14" id="KW-1185">Reference proteome</keyword>
<reference evidence="13" key="1">
    <citation type="submission" date="2019-10" db="EMBL/GenBank/DDBJ databases">
        <authorList>
            <person name="Zhang R."/>
            <person name="Pan Y."/>
            <person name="Wang J."/>
            <person name="Ma R."/>
            <person name="Yu S."/>
        </authorList>
    </citation>
    <scope>NUCLEOTIDE SEQUENCE</scope>
    <source>
        <strain evidence="13">LA-IB0</strain>
        <tissue evidence="13">Leaf</tissue>
    </source>
</reference>
<comment type="similarity">
    <text evidence="2">Belongs to the ABC transporter superfamily. ABCG family. PDR (TC 3.A.1.205) subfamily.</text>
</comment>
<evidence type="ECO:0000259" key="12">
    <source>
        <dbReference type="PROSITE" id="PS50893"/>
    </source>
</evidence>
<evidence type="ECO:0000256" key="11">
    <source>
        <dbReference type="SAM" id="Phobius"/>
    </source>
</evidence>
<keyword evidence="3" id="KW-0813">Transport</keyword>
<feature type="transmembrane region" description="Helical" evidence="11">
    <location>
        <begin position="638"/>
        <end position="659"/>
    </location>
</feature>
<dbReference type="Pfam" id="PF00005">
    <property type="entry name" value="ABC_tran"/>
    <property type="match status" value="2"/>
</dbReference>
<dbReference type="GO" id="GO:0140359">
    <property type="term" value="F:ABC-type transporter activity"/>
    <property type="evidence" value="ECO:0007669"/>
    <property type="project" value="InterPro"/>
</dbReference>
<dbReference type="SMART" id="SM00382">
    <property type="entry name" value="AAA"/>
    <property type="match status" value="2"/>
</dbReference>
<evidence type="ECO:0000256" key="3">
    <source>
        <dbReference type="ARBA" id="ARBA00022448"/>
    </source>
</evidence>
<name>A0AAV6WRI9_9LAMI</name>
<feature type="transmembrane region" description="Helical" evidence="11">
    <location>
        <begin position="1421"/>
        <end position="1445"/>
    </location>
</feature>
<keyword evidence="9 11" id="KW-0472">Membrane</keyword>
<feature type="transmembrane region" description="Helical" evidence="11">
    <location>
        <begin position="1451"/>
        <end position="1472"/>
    </location>
</feature>
<dbReference type="GO" id="GO:0016020">
    <property type="term" value="C:membrane"/>
    <property type="evidence" value="ECO:0007669"/>
    <property type="project" value="UniProtKB-SubCell"/>
</dbReference>
<feature type="domain" description="ABC transporter" evidence="12">
    <location>
        <begin position="972"/>
        <end position="1214"/>
    </location>
</feature>
<feature type="transmembrane region" description="Helical" evidence="11">
    <location>
        <begin position="1394"/>
        <end position="1414"/>
    </location>
</feature>
<dbReference type="Proteomes" id="UP000826271">
    <property type="component" value="Unassembled WGS sequence"/>
</dbReference>
<dbReference type="InterPro" id="IPR013581">
    <property type="entry name" value="PDR_assoc"/>
</dbReference>
<dbReference type="GO" id="GO:0005524">
    <property type="term" value="F:ATP binding"/>
    <property type="evidence" value="ECO:0007669"/>
    <property type="project" value="UniProtKB-KW"/>
</dbReference>
<dbReference type="FunFam" id="3.40.50.300:FF:000532">
    <property type="entry name" value="ABC transporter G family member 34"/>
    <property type="match status" value="1"/>
</dbReference>
<dbReference type="InterPro" id="IPR003593">
    <property type="entry name" value="AAA+_ATPase"/>
</dbReference>
<feature type="domain" description="ABC transporter" evidence="12">
    <location>
        <begin position="220"/>
        <end position="542"/>
    </location>
</feature>
<dbReference type="Pfam" id="PF08370">
    <property type="entry name" value="PDR_assoc"/>
    <property type="match status" value="1"/>
</dbReference>
<dbReference type="FunFam" id="3.40.50.300:FF:000059">
    <property type="entry name" value="ABC transporter G family member 40"/>
    <property type="match status" value="1"/>
</dbReference>
<dbReference type="InterPro" id="IPR043926">
    <property type="entry name" value="ABCG_dom"/>
</dbReference>
<dbReference type="PANTHER" id="PTHR48040">
    <property type="entry name" value="PLEIOTROPIC DRUG RESISTANCE PROTEIN 1-LIKE ISOFORM X1"/>
    <property type="match status" value="1"/>
</dbReference>
<dbReference type="Pfam" id="PF19055">
    <property type="entry name" value="ABC2_membrane_7"/>
    <property type="match status" value="2"/>
</dbReference>
<evidence type="ECO:0000256" key="6">
    <source>
        <dbReference type="ARBA" id="ARBA00022741"/>
    </source>
</evidence>
<keyword evidence="5" id="KW-0677">Repeat</keyword>
<evidence type="ECO:0000256" key="8">
    <source>
        <dbReference type="ARBA" id="ARBA00022989"/>
    </source>
</evidence>
<evidence type="ECO:0000313" key="14">
    <source>
        <dbReference type="Proteomes" id="UP000826271"/>
    </source>
</evidence>
<proteinExistence type="inferred from homology"/>
<dbReference type="PROSITE" id="PS50893">
    <property type="entry name" value="ABC_TRANSPORTER_2"/>
    <property type="match status" value="2"/>
</dbReference>
<keyword evidence="6" id="KW-0547">Nucleotide-binding</keyword>
<dbReference type="InterPro" id="IPR003439">
    <property type="entry name" value="ABC_transporter-like_ATP-bd"/>
</dbReference>
<feature type="transmembrane region" description="Helical" evidence="11">
    <location>
        <begin position="783"/>
        <end position="803"/>
    </location>
</feature>
<comment type="caution">
    <text evidence="13">The sequence shown here is derived from an EMBL/GenBank/DDBJ whole genome shotgun (WGS) entry which is preliminary data.</text>
</comment>
<dbReference type="GO" id="GO:0016887">
    <property type="term" value="F:ATP hydrolysis activity"/>
    <property type="evidence" value="ECO:0007669"/>
    <property type="project" value="InterPro"/>
</dbReference>
<keyword evidence="7" id="KW-0067">ATP-binding</keyword>
<gene>
    <name evidence="13" type="ORF">BUALT_Bualt13G0093600</name>
</gene>